<feature type="domain" description="PNPLA" evidence="3">
    <location>
        <begin position="30"/>
        <end position="146"/>
    </location>
</feature>
<name>A0ABN3DDZ9_9ACTN</name>
<evidence type="ECO:0000256" key="2">
    <source>
        <dbReference type="SAM" id="MobiDB-lite"/>
    </source>
</evidence>
<dbReference type="EMBL" id="BAAATR010000002">
    <property type="protein sequence ID" value="GAA2228401.1"/>
    <property type="molecule type" value="Genomic_DNA"/>
</dbReference>
<proteinExistence type="predicted"/>
<evidence type="ECO:0000256" key="1">
    <source>
        <dbReference type="ARBA" id="ARBA00023098"/>
    </source>
</evidence>
<keyword evidence="1" id="KW-0443">Lipid metabolism</keyword>
<gene>
    <name evidence="4" type="ORF">GCM10010430_05100</name>
</gene>
<dbReference type="InterPro" id="IPR002641">
    <property type="entry name" value="PNPLA_dom"/>
</dbReference>
<feature type="compositionally biased region" description="Low complexity" evidence="2">
    <location>
        <begin position="212"/>
        <end position="230"/>
    </location>
</feature>
<evidence type="ECO:0000259" key="3">
    <source>
        <dbReference type="Pfam" id="PF01734"/>
    </source>
</evidence>
<feature type="region of interest" description="Disordered" evidence="2">
    <location>
        <begin position="205"/>
        <end position="246"/>
    </location>
</feature>
<reference evidence="4 5" key="1">
    <citation type="journal article" date="2019" name="Int. J. Syst. Evol. Microbiol.">
        <title>The Global Catalogue of Microorganisms (GCM) 10K type strain sequencing project: providing services to taxonomists for standard genome sequencing and annotation.</title>
        <authorList>
            <consortium name="The Broad Institute Genomics Platform"/>
            <consortium name="The Broad Institute Genome Sequencing Center for Infectious Disease"/>
            <person name="Wu L."/>
            <person name="Ma J."/>
        </authorList>
    </citation>
    <scope>NUCLEOTIDE SEQUENCE [LARGE SCALE GENOMIC DNA]</scope>
    <source>
        <strain evidence="4 5">JCM 7356</strain>
    </source>
</reference>
<dbReference type="Proteomes" id="UP001500305">
    <property type="component" value="Unassembled WGS sequence"/>
</dbReference>
<keyword evidence="5" id="KW-1185">Reference proteome</keyword>
<organism evidence="4 5">
    <name type="scientific">Kitasatospora cystarginea</name>
    <dbReference type="NCBI Taxonomy" id="58350"/>
    <lineage>
        <taxon>Bacteria</taxon>
        <taxon>Bacillati</taxon>
        <taxon>Actinomycetota</taxon>
        <taxon>Actinomycetes</taxon>
        <taxon>Kitasatosporales</taxon>
        <taxon>Streptomycetaceae</taxon>
        <taxon>Kitasatospora</taxon>
    </lineage>
</organism>
<dbReference type="Pfam" id="PF01734">
    <property type="entry name" value="Patatin"/>
    <property type="match status" value="1"/>
</dbReference>
<sequence length="246" mass="26462">MVDTAHEGADPLGGAAQDADFDRQEIRLAVVLNGGVSLAVWMSGVTLELHHLAMVRRWNLTAYRPLLELLQSEARVDVIAGTSAGGINGAFLALGLARNRDLTAMRDLWRTEGSLERLLRSPLRKNPPSLLMGDEYFLPTLTGALRQVLASPPPAGAGRPARDAAERPVELILTGTLWEGRTTSFTDDMGIGITEVDHDATFRFAVPPTAPAPSATWPRTRSWTSSRARPGAPPPSPGRSSRTGSR</sequence>
<evidence type="ECO:0000313" key="5">
    <source>
        <dbReference type="Proteomes" id="UP001500305"/>
    </source>
</evidence>
<evidence type="ECO:0000313" key="4">
    <source>
        <dbReference type="EMBL" id="GAA2228401.1"/>
    </source>
</evidence>
<dbReference type="Gene3D" id="3.40.1090.10">
    <property type="entry name" value="Cytosolic phospholipase A2 catalytic domain"/>
    <property type="match status" value="1"/>
</dbReference>
<accession>A0ABN3DDZ9</accession>
<protein>
    <recommendedName>
        <fullName evidence="3">PNPLA domain-containing protein</fullName>
    </recommendedName>
</protein>
<dbReference type="InterPro" id="IPR016035">
    <property type="entry name" value="Acyl_Trfase/lysoPLipase"/>
</dbReference>
<dbReference type="SUPFAM" id="SSF52151">
    <property type="entry name" value="FabD/lysophospholipase-like"/>
    <property type="match status" value="1"/>
</dbReference>
<comment type="caution">
    <text evidence="4">The sequence shown here is derived from an EMBL/GenBank/DDBJ whole genome shotgun (WGS) entry which is preliminary data.</text>
</comment>